<name>A0ABN8IHB4_9NEOP</name>
<dbReference type="Proteomes" id="UP000837857">
    <property type="component" value="Chromosome 20"/>
</dbReference>
<accession>A0ABN8IHB4</accession>
<gene>
    <name evidence="1" type="ORF">IPOD504_LOCUS7862</name>
</gene>
<evidence type="ECO:0000313" key="2">
    <source>
        <dbReference type="Proteomes" id="UP000837857"/>
    </source>
</evidence>
<evidence type="ECO:0000313" key="1">
    <source>
        <dbReference type="EMBL" id="CAH2051628.1"/>
    </source>
</evidence>
<dbReference type="EMBL" id="OW152832">
    <property type="protein sequence ID" value="CAH2051628.1"/>
    <property type="molecule type" value="Genomic_DNA"/>
</dbReference>
<keyword evidence="2" id="KW-1185">Reference proteome</keyword>
<organism evidence="1 2">
    <name type="scientific">Iphiclides podalirius</name>
    <name type="common">scarce swallowtail</name>
    <dbReference type="NCBI Taxonomy" id="110791"/>
    <lineage>
        <taxon>Eukaryota</taxon>
        <taxon>Metazoa</taxon>
        <taxon>Ecdysozoa</taxon>
        <taxon>Arthropoda</taxon>
        <taxon>Hexapoda</taxon>
        <taxon>Insecta</taxon>
        <taxon>Pterygota</taxon>
        <taxon>Neoptera</taxon>
        <taxon>Endopterygota</taxon>
        <taxon>Lepidoptera</taxon>
        <taxon>Glossata</taxon>
        <taxon>Ditrysia</taxon>
        <taxon>Papilionoidea</taxon>
        <taxon>Papilionidae</taxon>
        <taxon>Papilioninae</taxon>
        <taxon>Iphiclides</taxon>
    </lineage>
</organism>
<sequence>MLQNKRRARFENTSAPFVRVLAKAPTDGAAADFKVIGGGEADISVPTRINQFGPVPRAAEDRAEKLLTNVAPAPFNQLIT</sequence>
<reference evidence="1" key="1">
    <citation type="submission" date="2022-03" db="EMBL/GenBank/DDBJ databases">
        <authorList>
            <person name="Martin H S."/>
        </authorList>
    </citation>
    <scope>NUCLEOTIDE SEQUENCE</scope>
</reference>
<protein>
    <submittedName>
        <fullName evidence="1">Uncharacterized protein</fullName>
    </submittedName>
</protein>
<proteinExistence type="predicted"/>
<feature type="non-terminal residue" evidence="1">
    <location>
        <position position="80"/>
    </location>
</feature>